<dbReference type="InterPro" id="IPR050904">
    <property type="entry name" value="Adhesion/Biosynth-related"/>
</dbReference>
<dbReference type="InterPro" id="IPR036378">
    <property type="entry name" value="FAS1_dom_sf"/>
</dbReference>
<evidence type="ECO:0000259" key="2">
    <source>
        <dbReference type="PROSITE" id="PS50213"/>
    </source>
</evidence>
<dbReference type="RefSeq" id="WP_106135593.1">
    <property type="nucleotide sequence ID" value="NZ_PVTR01000022.1"/>
</dbReference>
<evidence type="ECO:0000313" key="3">
    <source>
        <dbReference type="EMBL" id="PRY84320.1"/>
    </source>
</evidence>
<feature type="signal peptide" evidence="1">
    <location>
        <begin position="1"/>
        <end position="20"/>
    </location>
</feature>
<dbReference type="OrthoDB" id="954504at2"/>
<dbReference type="EMBL" id="PVTR01000022">
    <property type="protein sequence ID" value="PRY84320.1"/>
    <property type="molecule type" value="Genomic_DNA"/>
</dbReference>
<evidence type="ECO:0000256" key="1">
    <source>
        <dbReference type="SAM" id="SignalP"/>
    </source>
</evidence>
<gene>
    <name evidence="3" type="ORF">CLW00_1229</name>
</gene>
<reference evidence="3 4" key="1">
    <citation type="submission" date="2018-03" db="EMBL/GenBank/DDBJ databases">
        <title>Genomic Encyclopedia of Archaeal and Bacterial Type Strains, Phase II (KMG-II): from individual species to whole genera.</title>
        <authorList>
            <person name="Goeker M."/>
        </authorList>
    </citation>
    <scope>NUCLEOTIDE SEQUENCE [LARGE SCALE GENOMIC DNA]</scope>
    <source>
        <strain evidence="3 4">DSM 27929</strain>
    </source>
</reference>
<keyword evidence="1" id="KW-0732">Signal</keyword>
<sequence>MKKLHYLMITAFVLVGVALTSCDNEDEQPPQTEDPNPDFVEAANEANLTTLLDAVGAVSGLSTTLLESEAITVFAPNNAAFENALEAYEVDDLDGLVEELGGANNLETVLNFHVVPAIAFSEDLEEGDNVFTTLSGQELTVFRAGQTVTVVDANGETATVINADVEIENGVVHVIDSVLLPELE</sequence>
<evidence type="ECO:0000313" key="4">
    <source>
        <dbReference type="Proteomes" id="UP000238157"/>
    </source>
</evidence>
<feature type="chain" id="PRO_5015752763" evidence="1">
    <location>
        <begin position="21"/>
        <end position="184"/>
    </location>
</feature>
<protein>
    <submittedName>
        <fullName evidence="3">Putative surface protein with fasciclin (FAS1) repeats</fullName>
    </submittedName>
</protein>
<name>A0A2T0WC85_9BACT</name>
<dbReference type="PANTHER" id="PTHR10900:SF77">
    <property type="entry name" value="FI19380P1"/>
    <property type="match status" value="1"/>
</dbReference>
<dbReference type="AlphaFoldDB" id="A0A2T0WC85"/>
<dbReference type="Pfam" id="PF02469">
    <property type="entry name" value="Fasciclin"/>
    <property type="match status" value="1"/>
</dbReference>
<organism evidence="3 4">
    <name type="scientific">Mongoliibacter ruber</name>
    <dbReference type="NCBI Taxonomy" id="1750599"/>
    <lineage>
        <taxon>Bacteria</taxon>
        <taxon>Pseudomonadati</taxon>
        <taxon>Bacteroidota</taxon>
        <taxon>Cytophagia</taxon>
        <taxon>Cytophagales</taxon>
        <taxon>Cyclobacteriaceae</taxon>
        <taxon>Mongoliibacter</taxon>
    </lineage>
</organism>
<proteinExistence type="predicted"/>
<dbReference type="Gene3D" id="2.30.180.10">
    <property type="entry name" value="FAS1 domain"/>
    <property type="match status" value="1"/>
</dbReference>
<dbReference type="PANTHER" id="PTHR10900">
    <property type="entry name" value="PERIOSTIN-RELATED"/>
    <property type="match status" value="1"/>
</dbReference>
<dbReference type="GO" id="GO:0005615">
    <property type="term" value="C:extracellular space"/>
    <property type="evidence" value="ECO:0007669"/>
    <property type="project" value="TreeGrafter"/>
</dbReference>
<dbReference type="InterPro" id="IPR000782">
    <property type="entry name" value="FAS1_domain"/>
</dbReference>
<dbReference type="SUPFAM" id="SSF82153">
    <property type="entry name" value="FAS1 domain"/>
    <property type="match status" value="1"/>
</dbReference>
<keyword evidence="4" id="KW-1185">Reference proteome</keyword>
<dbReference type="SMART" id="SM00554">
    <property type="entry name" value="FAS1"/>
    <property type="match status" value="1"/>
</dbReference>
<accession>A0A2T0WC85</accession>
<dbReference type="PROSITE" id="PS50213">
    <property type="entry name" value="FAS1"/>
    <property type="match status" value="1"/>
</dbReference>
<dbReference type="Proteomes" id="UP000238157">
    <property type="component" value="Unassembled WGS sequence"/>
</dbReference>
<dbReference type="PROSITE" id="PS51257">
    <property type="entry name" value="PROKAR_LIPOPROTEIN"/>
    <property type="match status" value="1"/>
</dbReference>
<comment type="caution">
    <text evidence="3">The sequence shown here is derived from an EMBL/GenBank/DDBJ whole genome shotgun (WGS) entry which is preliminary data.</text>
</comment>
<feature type="domain" description="FAS1" evidence="2">
    <location>
        <begin position="35"/>
        <end position="179"/>
    </location>
</feature>